<evidence type="ECO:0000256" key="5">
    <source>
        <dbReference type="SAM" id="MobiDB-lite"/>
    </source>
</evidence>
<dbReference type="GO" id="GO:0000184">
    <property type="term" value="P:nuclear-transcribed mRNA catabolic process, nonsense-mediated decay"/>
    <property type="evidence" value="ECO:0007669"/>
    <property type="project" value="UniProtKB-KW"/>
</dbReference>
<evidence type="ECO:0000313" key="8">
    <source>
        <dbReference type="Proteomes" id="UP000015464"/>
    </source>
</evidence>
<evidence type="ECO:0000256" key="4">
    <source>
        <dbReference type="ARBA" id="ARBA00023242"/>
    </source>
</evidence>
<dbReference type="OMA" id="FINWHRY"/>
<dbReference type="GeneID" id="25034575"/>
<evidence type="ECO:0000256" key="2">
    <source>
        <dbReference type="ARBA" id="ARBA00005991"/>
    </source>
</evidence>
<dbReference type="InterPro" id="IPR039722">
    <property type="entry name" value="Upf3"/>
</dbReference>
<dbReference type="PANTHER" id="PTHR13112:SF0">
    <property type="entry name" value="FI21285P1"/>
    <property type="match status" value="1"/>
</dbReference>
<protein>
    <recommendedName>
        <fullName evidence="6">UPF3 domain-containing protein</fullName>
    </recommendedName>
</protein>
<name>S9W1F9_SCHCR</name>
<dbReference type="OrthoDB" id="18087at2759"/>
<feature type="compositionally biased region" description="Basic residues" evidence="5">
    <location>
        <begin position="260"/>
        <end position="272"/>
    </location>
</feature>
<feature type="compositionally biased region" description="Low complexity" evidence="5">
    <location>
        <begin position="197"/>
        <end position="209"/>
    </location>
</feature>
<dbReference type="GO" id="GO:0005737">
    <property type="term" value="C:cytoplasm"/>
    <property type="evidence" value="ECO:0007669"/>
    <property type="project" value="TreeGrafter"/>
</dbReference>
<dbReference type="eggNOG" id="KOG1295">
    <property type="taxonomic scope" value="Eukaryota"/>
</dbReference>
<reference evidence="7 8" key="1">
    <citation type="journal article" date="2011" name="Science">
        <title>Comparative functional genomics of the fission yeasts.</title>
        <authorList>
            <person name="Rhind N."/>
            <person name="Chen Z."/>
            <person name="Yassour M."/>
            <person name="Thompson D.A."/>
            <person name="Haas B.J."/>
            <person name="Habib N."/>
            <person name="Wapinski I."/>
            <person name="Roy S."/>
            <person name="Lin M.F."/>
            <person name="Heiman D.I."/>
            <person name="Young S.K."/>
            <person name="Furuya K."/>
            <person name="Guo Y."/>
            <person name="Pidoux A."/>
            <person name="Chen H.M."/>
            <person name="Robbertse B."/>
            <person name="Goldberg J.M."/>
            <person name="Aoki K."/>
            <person name="Bayne E.H."/>
            <person name="Berlin A.M."/>
            <person name="Desjardins C.A."/>
            <person name="Dobbs E."/>
            <person name="Dukaj L."/>
            <person name="Fan L."/>
            <person name="FitzGerald M.G."/>
            <person name="French C."/>
            <person name="Gujja S."/>
            <person name="Hansen K."/>
            <person name="Keifenheim D."/>
            <person name="Levin J.Z."/>
            <person name="Mosher R.A."/>
            <person name="Mueller C.A."/>
            <person name="Pfiffner J."/>
            <person name="Priest M."/>
            <person name="Russ C."/>
            <person name="Smialowska A."/>
            <person name="Swoboda P."/>
            <person name="Sykes S.M."/>
            <person name="Vaughn M."/>
            <person name="Vengrova S."/>
            <person name="Yoder R."/>
            <person name="Zeng Q."/>
            <person name="Allshire R."/>
            <person name="Baulcombe D."/>
            <person name="Birren B.W."/>
            <person name="Brown W."/>
            <person name="Ekwall K."/>
            <person name="Kellis M."/>
            <person name="Leatherwood J."/>
            <person name="Levin H."/>
            <person name="Margalit H."/>
            <person name="Martienssen R."/>
            <person name="Nieduszynski C.A."/>
            <person name="Spatafora J.W."/>
            <person name="Friedman N."/>
            <person name="Dalgaard J.Z."/>
            <person name="Baumann P."/>
            <person name="Niki H."/>
            <person name="Regev A."/>
            <person name="Nusbaum C."/>
        </authorList>
    </citation>
    <scope>NUCLEOTIDE SEQUENCE [LARGE SCALE GENOMIC DNA]</scope>
    <source>
        <strain evidence="8">OY26 / ATCC MYA-4695 / CBS 11777 / NBRC 106824 / NRRL Y48691</strain>
    </source>
</reference>
<feature type="region of interest" description="Disordered" evidence="5">
    <location>
        <begin position="162"/>
        <end position="278"/>
    </location>
</feature>
<dbReference type="SUPFAM" id="SSF54928">
    <property type="entry name" value="RNA-binding domain, RBD"/>
    <property type="match status" value="1"/>
</dbReference>
<dbReference type="GO" id="GO:0003729">
    <property type="term" value="F:mRNA binding"/>
    <property type="evidence" value="ECO:0007669"/>
    <property type="project" value="TreeGrafter"/>
</dbReference>
<dbReference type="GO" id="GO:0045727">
    <property type="term" value="P:positive regulation of translation"/>
    <property type="evidence" value="ECO:0007669"/>
    <property type="project" value="TreeGrafter"/>
</dbReference>
<organism evidence="7 8">
    <name type="scientific">Schizosaccharomyces cryophilus (strain OY26 / ATCC MYA-4695 / CBS 11777 / NBRC 106824 / NRRL Y48691)</name>
    <name type="common">Fission yeast</name>
    <dbReference type="NCBI Taxonomy" id="653667"/>
    <lineage>
        <taxon>Eukaryota</taxon>
        <taxon>Fungi</taxon>
        <taxon>Dikarya</taxon>
        <taxon>Ascomycota</taxon>
        <taxon>Taphrinomycotina</taxon>
        <taxon>Schizosaccharomycetes</taxon>
        <taxon>Schizosaccharomycetales</taxon>
        <taxon>Schizosaccharomycetaceae</taxon>
        <taxon>Schizosaccharomyces</taxon>
    </lineage>
</organism>
<dbReference type="CDD" id="cd12455">
    <property type="entry name" value="RRM_like_Smg4_UPF3"/>
    <property type="match status" value="1"/>
</dbReference>
<gene>
    <name evidence="7" type="ORF">SPOG_00243</name>
</gene>
<dbReference type="RefSeq" id="XP_013023206.1">
    <property type="nucleotide sequence ID" value="XM_013167752.1"/>
</dbReference>
<keyword evidence="3" id="KW-0866">Nonsense-mediated mRNA decay</keyword>
<dbReference type="STRING" id="653667.S9W1F9"/>
<keyword evidence="8" id="KW-1185">Reference proteome</keyword>
<keyword evidence="4" id="KW-0539">Nucleus</keyword>
<evidence type="ECO:0000313" key="7">
    <source>
        <dbReference type="EMBL" id="EPY51820.1"/>
    </source>
</evidence>
<dbReference type="HOGENOM" id="CLU_1001698_0_0_1"/>
<dbReference type="GO" id="GO:0005730">
    <property type="term" value="C:nucleolus"/>
    <property type="evidence" value="ECO:0007669"/>
    <property type="project" value="TreeGrafter"/>
</dbReference>
<feature type="domain" description="UPF3" evidence="6">
    <location>
        <begin position="13"/>
        <end position="161"/>
    </location>
</feature>
<evidence type="ECO:0000256" key="1">
    <source>
        <dbReference type="ARBA" id="ARBA00004123"/>
    </source>
</evidence>
<feature type="compositionally biased region" description="Basic residues" evidence="5">
    <location>
        <begin position="225"/>
        <end position="237"/>
    </location>
</feature>
<dbReference type="AlphaFoldDB" id="S9W1F9"/>
<dbReference type="Pfam" id="PF03467">
    <property type="entry name" value="Smg4_UPF3"/>
    <property type="match status" value="1"/>
</dbReference>
<feature type="compositionally biased region" description="Basic residues" evidence="5">
    <location>
        <begin position="170"/>
        <end position="184"/>
    </location>
</feature>
<comment type="subcellular location">
    <subcellularLocation>
        <location evidence="1">Nucleus</location>
    </subcellularLocation>
</comment>
<accession>S9W1F9</accession>
<proteinExistence type="inferred from homology"/>
<dbReference type="EMBL" id="KE546990">
    <property type="protein sequence ID" value="EPY51820.1"/>
    <property type="molecule type" value="Genomic_DNA"/>
</dbReference>
<dbReference type="InterPro" id="IPR012677">
    <property type="entry name" value="Nucleotide-bd_a/b_plait_sf"/>
</dbReference>
<dbReference type="Gene3D" id="3.30.70.330">
    <property type="match status" value="1"/>
</dbReference>
<dbReference type="Proteomes" id="UP000015464">
    <property type="component" value="Unassembled WGS sequence"/>
</dbReference>
<evidence type="ECO:0000259" key="6">
    <source>
        <dbReference type="Pfam" id="PF03467"/>
    </source>
</evidence>
<dbReference type="InterPro" id="IPR035979">
    <property type="entry name" value="RBD_domain_sf"/>
</dbReference>
<evidence type="ECO:0000256" key="3">
    <source>
        <dbReference type="ARBA" id="ARBA00023161"/>
    </source>
</evidence>
<sequence>MVPPTSGKKRLPCKILVHNLPEGLPEDIFLKSIASFHPFINWHRYHQGKKQNPPQPNFPSFAYLKFRSEAHVHDFFRFYQGHAFVDKDDHVYRALVLVAPFQKVPPIKLKPDSFNGTIEDDPVFKNFVDKWNESLMPPPPPSPSHYAYNASTPLLHYLAEKRGTTGTSTKPKKSKKEKKQRSKKVKQEASLPKSAVTSDQSTGHSSSQSLEPKEQLKQELIPPKPKSKKKAKPKKPMKASASSTNTADSVPKPNESTKVVPKKIAPKKKKPQTKGEKD</sequence>
<comment type="similarity">
    <text evidence="2">Belongs to the RENT3 family.</text>
</comment>
<dbReference type="PANTHER" id="PTHR13112">
    <property type="entry name" value="UPF3 REGULATOR OF NONSENSE TRANSCRIPTS-LIKE PROTEIN"/>
    <property type="match status" value="1"/>
</dbReference>
<dbReference type="InterPro" id="IPR005120">
    <property type="entry name" value="UPF3_dom"/>
</dbReference>